<evidence type="ECO:0000313" key="2">
    <source>
        <dbReference type="Proteomes" id="UP000792457"/>
    </source>
</evidence>
<name>A0A8K0P3A1_LADFU</name>
<reference evidence="1" key="1">
    <citation type="submission" date="2013-04" db="EMBL/GenBank/DDBJ databases">
        <authorList>
            <person name="Qu J."/>
            <person name="Murali S.C."/>
            <person name="Bandaranaike D."/>
            <person name="Bellair M."/>
            <person name="Blankenburg K."/>
            <person name="Chao H."/>
            <person name="Dinh H."/>
            <person name="Doddapaneni H."/>
            <person name="Downs B."/>
            <person name="Dugan-Rocha S."/>
            <person name="Elkadiri S."/>
            <person name="Gnanaolivu R.D."/>
            <person name="Hernandez B."/>
            <person name="Javaid M."/>
            <person name="Jayaseelan J.C."/>
            <person name="Lee S."/>
            <person name="Li M."/>
            <person name="Ming W."/>
            <person name="Munidasa M."/>
            <person name="Muniz J."/>
            <person name="Nguyen L."/>
            <person name="Ongeri F."/>
            <person name="Osuji N."/>
            <person name="Pu L.-L."/>
            <person name="Puazo M."/>
            <person name="Qu C."/>
            <person name="Quiroz J."/>
            <person name="Raj R."/>
            <person name="Weissenberger G."/>
            <person name="Xin Y."/>
            <person name="Zou X."/>
            <person name="Han Y."/>
            <person name="Richards S."/>
            <person name="Worley K."/>
            <person name="Muzny D."/>
            <person name="Gibbs R."/>
        </authorList>
    </citation>
    <scope>NUCLEOTIDE SEQUENCE</scope>
    <source>
        <strain evidence="1">Sampled in the wild</strain>
    </source>
</reference>
<evidence type="ECO:0000313" key="1">
    <source>
        <dbReference type="EMBL" id="KAG8232071.1"/>
    </source>
</evidence>
<organism evidence="1 2">
    <name type="scientific">Ladona fulva</name>
    <name type="common">Scarce chaser dragonfly</name>
    <name type="synonym">Libellula fulva</name>
    <dbReference type="NCBI Taxonomy" id="123851"/>
    <lineage>
        <taxon>Eukaryota</taxon>
        <taxon>Metazoa</taxon>
        <taxon>Ecdysozoa</taxon>
        <taxon>Arthropoda</taxon>
        <taxon>Hexapoda</taxon>
        <taxon>Insecta</taxon>
        <taxon>Pterygota</taxon>
        <taxon>Palaeoptera</taxon>
        <taxon>Odonata</taxon>
        <taxon>Epiprocta</taxon>
        <taxon>Anisoptera</taxon>
        <taxon>Libelluloidea</taxon>
        <taxon>Libellulidae</taxon>
        <taxon>Ladona</taxon>
    </lineage>
</organism>
<sequence>MADQTMLTVIVISFLIFLFFRYCLGYEDLLAGEAIPSYQEYQEEIHRLMILLVDQWRFEAPTIFAYRQV</sequence>
<gene>
    <name evidence="1" type="ORF">J437_LFUL011618</name>
</gene>
<proteinExistence type="predicted"/>
<dbReference type="AlphaFoldDB" id="A0A8K0P3A1"/>
<dbReference type="EMBL" id="KZ308591">
    <property type="protein sequence ID" value="KAG8232071.1"/>
    <property type="molecule type" value="Genomic_DNA"/>
</dbReference>
<reference evidence="1" key="2">
    <citation type="submission" date="2017-10" db="EMBL/GenBank/DDBJ databases">
        <title>Ladona fulva Genome sequencing and assembly.</title>
        <authorList>
            <person name="Murali S."/>
            <person name="Richards S."/>
            <person name="Bandaranaike D."/>
            <person name="Bellair M."/>
            <person name="Blankenburg K."/>
            <person name="Chao H."/>
            <person name="Dinh H."/>
            <person name="Doddapaneni H."/>
            <person name="Dugan-Rocha S."/>
            <person name="Elkadiri S."/>
            <person name="Gnanaolivu R."/>
            <person name="Hernandez B."/>
            <person name="Skinner E."/>
            <person name="Javaid M."/>
            <person name="Lee S."/>
            <person name="Li M."/>
            <person name="Ming W."/>
            <person name="Munidasa M."/>
            <person name="Muniz J."/>
            <person name="Nguyen L."/>
            <person name="Hughes D."/>
            <person name="Osuji N."/>
            <person name="Pu L.-L."/>
            <person name="Puazo M."/>
            <person name="Qu C."/>
            <person name="Quiroz J."/>
            <person name="Raj R."/>
            <person name="Weissenberger G."/>
            <person name="Xin Y."/>
            <person name="Zou X."/>
            <person name="Han Y."/>
            <person name="Worley K."/>
            <person name="Muzny D."/>
            <person name="Gibbs R."/>
        </authorList>
    </citation>
    <scope>NUCLEOTIDE SEQUENCE</scope>
    <source>
        <strain evidence="1">Sampled in the wild</strain>
    </source>
</reference>
<accession>A0A8K0P3A1</accession>
<keyword evidence="2" id="KW-1185">Reference proteome</keyword>
<protein>
    <submittedName>
        <fullName evidence="1">Uncharacterized protein</fullName>
    </submittedName>
</protein>
<dbReference type="Proteomes" id="UP000792457">
    <property type="component" value="Unassembled WGS sequence"/>
</dbReference>
<comment type="caution">
    <text evidence="1">The sequence shown here is derived from an EMBL/GenBank/DDBJ whole genome shotgun (WGS) entry which is preliminary data.</text>
</comment>